<keyword evidence="5" id="KW-0963">Cytoplasm</keyword>
<dbReference type="STRING" id="4955.A0A1G4M9K6"/>
<sequence length="834" mass="95532">MAEDKSESDVNTKIGTIVSPEEDVHTDFTENVEKIIPSTPEGTKEENTQNLAIPEEIEPEQEAEPIKEAGVENEKTSSADVNITEKCSTTEGEKTAAADENKTAPEGVKSTKQRAQIAGSIELKDEEIGLSTEVHNEILTSKEKESRPTEKSEEQAEVDPSAHEPSIDDLCTSLQSEESKLAKQIEHLNSKTNSPPLPPRDHIQSELPSREIPELPPRDHPELPPRQKTPPMSRESDSDGEAERKQVHAVPPPLSEELQSETFRKNLALSHAGSSPPVLPPRSHQRSESADFDLIINRFHDNEEDYLSKNETTKEDIQEGARILKSSYSAILKEISASEKQDTSEEEQKELGKIDWPFWTKVVNNYADVAKNDSMKMEKEVAAGVPPQIRDIIWQLMANSKSKEIDDLYTALFDKHSEHEKSINRDLLRTKFIPDDKITSLFNVIKAYSLYDPEVGYIQGMAFITTPLLLNVETESEAFGLLISLMKNYGLRDLFLPEMPGLHLKLYQFDRLLEENSPRLFNHLARQGIRSSMYASQWFLTFFAYKFPLGFVLRIFDIVFAEGIESILKFGVILMLKNEDILLQLQFDQLLDFLKNGLFAYYLKENVKKRQENISNQDESSSTLSFVHKISSHNNQREHESEVRDEDYAIDTFVNDAINEVKITPITLKRYVAEYQEIHEIDLQKEAQFESLRIKNKQLHNEVRKLEHDFTLLNREHINIANELIANRLRIETLQDENNDLREEVVQLKNQLREEIRKQSLPNPDSELPTDIRTDLENTMARNLEVMNQNQELQEKITHLEKEIEILKGTKNPLERVASPLKTSNWGGLKKVWK</sequence>
<dbReference type="Gene3D" id="1.10.8.270">
    <property type="entry name" value="putative rabgap domain of human tbc1 domain family member 14 like domains"/>
    <property type="match status" value="1"/>
</dbReference>
<keyword evidence="6" id="KW-0931">ER-Golgi transport</keyword>
<evidence type="ECO:0000256" key="6">
    <source>
        <dbReference type="ARBA" id="ARBA00022892"/>
    </source>
</evidence>
<dbReference type="OrthoDB" id="295078at2759"/>
<evidence type="ECO:0000256" key="1">
    <source>
        <dbReference type="ARBA" id="ARBA00004496"/>
    </source>
</evidence>
<feature type="compositionally biased region" description="Basic and acidic residues" evidence="12">
    <location>
        <begin position="91"/>
        <end position="103"/>
    </location>
</feature>
<feature type="coiled-coil region" evidence="11">
    <location>
        <begin position="689"/>
        <end position="810"/>
    </location>
</feature>
<dbReference type="EMBL" id="LT598485">
    <property type="protein sequence ID" value="SCW00385.1"/>
    <property type="molecule type" value="Genomic_DNA"/>
</dbReference>
<evidence type="ECO:0000256" key="3">
    <source>
        <dbReference type="ARBA" id="ARBA00022468"/>
    </source>
</evidence>
<feature type="compositionally biased region" description="Basic and acidic residues" evidence="12">
    <location>
        <begin position="64"/>
        <end position="77"/>
    </location>
</feature>
<keyword evidence="4" id="KW-0268">Exocytosis</keyword>
<evidence type="ECO:0000256" key="4">
    <source>
        <dbReference type="ARBA" id="ARBA00022483"/>
    </source>
</evidence>
<accession>A0A1G4M9K6</accession>
<dbReference type="PROSITE" id="PS50086">
    <property type="entry name" value="TBC_RABGAP"/>
    <property type="match status" value="1"/>
</dbReference>
<evidence type="ECO:0000256" key="10">
    <source>
        <dbReference type="ARBA" id="ARBA00072088"/>
    </source>
</evidence>
<evidence type="ECO:0000259" key="13">
    <source>
        <dbReference type="PROSITE" id="PS50086"/>
    </source>
</evidence>
<evidence type="ECO:0000313" key="14">
    <source>
        <dbReference type="EMBL" id="SCW00385.1"/>
    </source>
</evidence>
<dbReference type="PANTHER" id="PTHR47219">
    <property type="entry name" value="RAB GTPASE-ACTIVATING PROTEIN 1-LIKE"/>
    <property type="match status" value="1"/>
</dbReference>
<dbReference type="GO" id="GO:0005096">
    <property type="term" value="F:GTPase activator activity"/>
    <property type="evidence" value="ECO:0007669"/>
    <property type="project" value="UniProtKB-KW"/>
</dbReference>
<proteinExistence type="inferred from homology"/>
<comment type="similarity">
    <text evidence="9">Belongs to the GYP5 family.</text>
</comment>
<organism evidence="14 15">
    <name type="scientific">Lachancea fermentati</name>
    <name type="common">Zygosaccharomyces fermentati</name>
    <dbReference type="NCBI Taxonomy" id="4955"/>
    <lineage>
        <taxon>Eukaryota</taxon>
        <taxon>Fungi</taxon>
        <taxon>Dikarya</taxon>
        <taxon>Ascomycota</taxon>
        <taxon>Saccharomycotina</taxon>
        <taxon>Saccharomycetes</taxon>
        <taxon>Saccharomycetales</taxon>
        <taxon>Saccharomycetaceae</taxon>
        <taxon>Lachancea</taxon>
    </lineage>
</organism>
<evidence type="ECO:0000256" key="8">
    <source>
        <dbReference type="ARBA" id="ARBA00023054"/>
    </source>
</evidence>
<dbReference type="PANTHER" id="PTHR47219:SF9">
    <property type="entry name" value="GTPASE ACTIVATING PROTEIN AND CENTROSOME-ASSOCIATED, ISOFORM B"/>
    <property type="match status" value="1"/>
</dbReference>
<feature type="compositionally biased region" description="Polar residues" evidence="12">
    <location>
        <begin position="78"/>
        <end position="90"/>
    </location>
</feature>
<feature type="compositionally biased region" description="Basic and acidic residues" evidence="12">
    <location>
        <begin position="177"/>
        <end position="189"/>
    </location>
</feature>
<dbReference type="InterPro" id="IPR000195">
    <property type="entry name" value="Rab-GAP-TBC_dom"/>
</dbReference>
<dbReference type="OMA" id="LFVHDAM"/>
<evidence type="ECO:0000256" key="2">
    <source>
        <dbReference type="ARBA" id="ARBA00022448"/>
    </source>
</evidence>
<dbReference type="GO" id="GO:0031267">
    <property type="term" value="F:small GTPase binding"/>
    <property type="evidence" value="ECO:0007669"/>
    <property type="project" value="TreeGrafter"/>
</dbReference>
<evidence type="ECO:0000256" key="11">
    <source>
        <dbReference type="SAM" id="Coils"/>
    </source>
</evidence>
<dbReference type="GO" id="GO:0006887">
    <property type="term" value="P:exocytosis"/>
    <property type="evidence" value="ECO:0007669"/>
    <property type="project" value="UniProtKB-KW"/>
</dbReference>
<evidence type="ECO:0000256" key="5">
    <source>
        <dbReference type="ARBA" id="ARBA00022490"/>
    </source>
</evidence>
<feature type="region of interest" description="Disordered" evidence="12">
    <location>
        <begin position="1"/>
        <end position="288"/>
    </location>
</feature>
<feature type="compositionally biased region" description="Basic and acidic residues" evidence="12">
    <location>
        <begin position="199"/>
        <end position="225"/>
    </location>
</feature>
<keyword evidence="3" id="KW-0343">GTPase activation</keyword>
<evidence type="ECO:0000313" key="15">
    <source>
        <dbReference type="Proteomes" id="UP000190831"/>
    </source>
</evidence>
<evidence type="ECO:0000256" key="9">
    <source>
        <dbReference type="ARBA" id="ARBA00061661"/>
    </source>
</evidence>
<gene>
    <name evidence="14" type="ORF">LAFE_0C03026G</name>
</gene>
<keyword evidence="8 11" id="KW-0175">Coiled coil</keyword>
<evidence type="ECO:0000256" key="7">
    <source>
        <dbReference type="ARBA" id="ARBA00022927"/>
    </source>
</evidence>
<dbReference type="SUPFAM" id="SSF47923">
    <property type="entry name" value="Ypt/Rab-GAP domain of gyp1p"/>
    <property type="match status" value="2"/>
</dbReference>
<feature type="compositionally biased region" description="Basic and acidic residues" evidence="12">
    <location>
        <begin position="234"/>
        <end position="246"/>
    </location>
</feature>
<dbReference type="InterPro" id="IPR050302">
    <property type="entry name" value="Rab_GAP_TBC_domain"/>
</dbReference>
<comment type="subcellular location">
    <subcellularLocation>
        <location evidence="1">Cytoplasm</location>
    </subcellularLocation>
</comment>
<keyword evidence="2" id="KW-0813">Transport</keyword>
<protein>
    <recommendedName>
        <fullName evidence="10">GTPase-activating protein GYP5</fullName>
    </recommendedName>
</protein>
<dbReference type="Gene3D" id="1.10.472.80">
    <property type="entry name" value="Ypt/Rab-GAP domain of gyp1p, domain 3"/>
    <property type="match status" value="1"/>
</dbReference>
<dbReference type="SMART" id="SM00164">
    <property type="entry name" value="TBC"/>
    <property type="match status" value="1"/>
</dbReference>
<dbReference type="GO" id="GO:0015031">
    <property type="term" value="P:protein transport"/>
    <property type="evidence" value="ECO:0007669"/>
    <property type="project" value="UniProtKB-KW"/>
</dbReference>
<keyword evidence="15" id="KW-1185">Reference proteome</keyword>
<dbReference type="FunFam" id="1.10.472.80:FF:000044">
    <property type="entry name" value="GTPase-activating protein GYP5"/>
    <property type="match status" value="1"/>
</dbReference>
<name>A0A1G4M9K6_LACFM</name>
<dbReference type="Pfam" id="PF23436">
    <property type="entry name" value="RabGap-TBC_2"/>
    <property type="match status" value="1"/>
</dbReference>
<dbReference type="InterPro" id="IPR035969">
    <property type="entry name" value="Rab-GAP_TBC_sf"/>
</dbReference>
<feature type="compositionally biased region" description="Basic and acidic residues" evidence="12">
    <location>
        <begin position="1"/>
        <end position="10"/>
    </location>
</feature>
<keyword evidence="7" id="KW-0653">Protein transport</keyword>
<dbReference type="Proteomes" id="UP000190831">
    <property type="component" value="Chromosome C"/>
</dbReference>
<dbReference type="AlphaFoldDB" id="A0A1G4M9K6"/>
<dbReference type="Gene3D" id="1.10.10.750">
    <property type="entry name" value="Ypt/Rab-GAP domain of gyp1p, domain 1"/>
    <property type="match status" value="1"/>
</dbReference>
<feature type="compositionally biased region" description="Basic and acidic residues" evidence="12">
    <location>
        <begin position="134"/>
        <end position="166"/>
    </location>
</feature>
<dbReference type="GO" id="GO:0030427">
    <property type="term" value="C:site of polarized growth"/>
    <property type="evidence" value="ECO:0007669"/>
    <property type="project" value="UniProtKB-ARBA"/>
</dbReference>
<dbReference type="GO" id="GO:0005737">
    <property type="term" value="C:cytoplasm"/>
    <property type="evidence" value="ECO:0007669"/>
    <property type="project" value="UniProtKB-SubCell"/>
</dbReference>
<feature type="domain" description="Rab-GAP TBC" evidence="13">
    <location>
        <begin position="384"/>
        <end position="563"/>
    </location>
</feature>
<feature type="compositionally biased region" description="Basic and acidic residues" evidence="12">
    <location>
        <begin position="22"/>
        <end position="33"/>
    </location>
</feature>
<reference evidence="14 15" key="1">
    <citation type="submission" date="2016-03" db="EMBL/GenBank/DDBJ databases">
        <authorList>
            <person name="Devillers H."/>
        </authorList>
    </citation>
    <scope>NUCLEOTIDE SEQUENCE [LARGE SCALE GENOMIC DNA]</scope>
    <source>
        <strain evidence="14">CBS 6772</strain>
    </source>
</reference>
<evidence type="ECO:0000256" key="12">
    <source>
        <dbReference type="SAM" id="MobiDB-lite"/>
    </source>
</evidence>